<feature type="region of interest" description="Disordered" evidence="1">
    <location>
        <begin position="152"/>
        <end position="188"/>
    </location>
</feature>
<evidence type="ECO:0000256" key="2">
    <source>
        <dbReference type="SAM" id="SignalP"/>
    </source>
</evidence>
<comment type="caution">
    <text evidence="3">The sequence shown here is derived from an EMBL/GenBank/DDBJ whole genome shotgun (WGS) entry which is preliminary data.</text>
</comment>
<evidence type="ECO:0000313" key="3">
    <source>
        <dbReference type="EMBL" id="KAF9729346.1"/>
    </source>
</evidence>
<gene>
    <name evidence="3" type="ORF">PMIN01_13036</name>
</gene>
<keyword evidence="4" id="KW-1185">Reference proteome</keyword>
<reference evidence="3" key="1">
    <citation type="journal article" date="2020" name="Mol. Plant Microbe Interact.">
        <title>Genome Sequence of the Biocontrol Agent Coniothyrium minitans strain Conio (IMI 134523).</title>
        <authorList>
            <person name="Patel D."/>
            <person name="Shittu T.A."/>
            <person name="Baroncelli R."/>
            <person name="Muthumeenakshi S."/>
            <person name="Osborne T.H."/>
            <person name="Janganan T.K."/>
            <person name="Sreenivasaprasad S."/>
        </authorList>
    </citation>
    <scope>NUCLEOTIDE SEQUENCE</scope>
    <source>
        <strain evidence="3">Conio</strain>
    </source>
</reference>
<protein>
    <submittedName>
        <fullName evidence="3">Uncharacterized protein</fullName>
    </submittedName>
</protein>
<keyword evidence="2" id="KW-0732">Signal</keyword>
<proteinExistence type="predicted"/>
<dbReference type="AlphaFoldDB" id="A0A9P6G665"/>
<evidence type="ECO:0000256" key="1">
    <source>
        <dbReference type="SAM" id="MobiDB-lite"/>
    </source>
</evidence>
<sequence length="188" mass="19652">MHTSLAIFALLSAIPTFAAAYPASSSYGSGSSSPSYGSGTNSGSTSPTADAPVHTTAQDFRNDGACTLFKAKNLAGKTSPTDYTPVPADSGCLDLSSLYGAWEGKTRSLVVQAGYKCDFYTDPQCPTSATPLCLNASAEKITMKTLPKEWDQKIQSVKCEKQGESEPKPKPKPAPKPQPTPVTGGSSY</sequence>
<feature type="signal peptide" evidence="2">
    <location>
        <begin position="1"/>
        <end position="20"/>
    </location>
</feature>
<organism evidence="3 4">
    <name type="scientific">Paraphaeosphaeria minitans</name>
    <dbReference type="NCBI Taxonomy" id="565426"/>
    <lineage>
        <taxon>Eukaryota</taxon>
        <taxon>Fungi</taxon>
        <taxon>Dikarya</taxon>
        <taxon>Ascomycota</taxon>
        <taxon>Pezizomycotina</taxon>
        <taxon>Dothideomycetes</taxon>
        <taxon>Pleosporomycetidae</taxon>
        <taxon>Pleosporales</taxon>
        <taxon>Massarineae</taxon>
        <taxon>Didymosphaeriaceae</taxon>
        <taxon>Paraphaeosphaeria</taxon>
    </lineage>
</organism>
<feature type="compositionally biased region" description="Low complexity" evidence="1">
    <location>
        <begin position="26"/>
        <end position="49"/>
    </location>
</feature>
<dbReference type="EMBL" id="WJXW01000017">
    <property type="protein sequence ID" value="KAF9729346.1"/>
    <property type="molecule type" value="Genomic_DNA"/>
</dbReference>
<feature type="compositionally biased region" description="Basic and acidic residues" evidence="1">
    <location>
        <begin position="152"/>
        <end position="169"/>
    </location>
</feature>
<name>A0A9P6G665_9PLEO</name>
<evidence type="ECO:0000313" key="4">
    <source>
        <dbReference type="Proteomes" id="UP000756921"/>
    </source>
</evidence>
<feature type="chain" id="PRO_5040335022" evidence="2">
    <location>
        <begin position="21"/>
        <end position="188"/>
    </location>
</feature>
<feature type="region of interest" description="Disordered" evidence="1">
    <location>
        <begin position="26"/>
        <end position="54"/>
    </location>
</feature>
<dbReference type="OrthoDB" id="3786098at2759"/>
<dbReference type="Proteomes" id="UP000756921">
    <property type="component" value="Unassembled WGS sequence"/>
</dbReference>
<accession>A0A9P6G665</accession>